<dbReference type="EMBL" id="CAJOAY010003982">
    <property type="protein sequence ID" value="CAF4049464.1"/>
    <property type="molecule type" value="Genomic_DNA"/>
</dbReference>
<dbReference type="EMBL" id="CAJNON010000029">
    <property type="protein sequence ID" value="CAF0820122.1"/>
    <property type="molecule type" value="Genomic_DNA"/>
</dbReference>
<sequence>MTFNKWNMSCDIIIKMLQLTPNRYKLKLKSLSSIEYNEDFQYLPKKNKIQDVTRKLCTFADIQFLIKLCCRLKYLHINVSDKGSQPIISYLLDSKEKNPYLHLLNIQSSNDLWNEKIINSISAVRQLNEVSYDMIGFCHCFS</sequence>
<organism evidence="1 3">
    <name type="scientific">Adineta steineri</name>
    <dbReference type="NCBI Taxonomy" id="433720"/>
    <lineage>
        <taxon>Eukaryota</taxon>
        <taxon>Metazoa</taxon>
        <taxon>Spiralia</taxon>
        <taxon>Gnathifera</taxon>
        <taxon>Rotifera</taxon>
        <taxon>Eurotatoria</taxon>
        <taxon>Bdelloidea</taxon>
        <taxon>Adinetida</taxon>
        <taxon>Adinetidae</taxon>
        <taxon>Adineta</taxon>
    </lineage>
</organism>
<dbReference type="Proteomes" id="UP000663891">
    <property type="component" value="Unassembled WGS sequence"/>
</dbReference>
<reference evidence="1" key="1">
    <citation type="submission" date="2021-02" db="EMBL/GenBank/DDBJ databases">
        <authorList>
            <person name="Nowell W R."/>
        </authorList>
    </citation>
    <scope>NUCLEOTIDE SEQUENCE</scope>
</reference>
<gene>
    <name evidence="2" type="ORF">OKA104_LOCUS32690</name>
    <name evidence="1" type="ORF">VCS650_LOCUS5025</name>
</gene>
<evidence type="ECO:0000313" key="1">
    <source>
        <dbReference type="EMBL" id="CAF0820122.1"/>
    </source>
</evidence>
<protein>
    <submittedName>
        <fullName evidence="1">Uncharacterized protein</fullName>
    </submittedName>
</protein>
<accession>A0A813U107</accession>
<dbReference type="AlphaFoldDB" id="A0A813U107"/>
<comment type="caution">
    <text evidence="1">The sequence shown here is derived from an EMBL/GenBank/DDBJ whole genome shotgun (WGS) entry which is preliminary data.</text>
</comment>
<dbReference type="Proteomes" id="UP000663881">
    <property type="component" value="Unassembled WGS sequence"/>
</dbReference>
<evidence type="ECO:0000313" key="2">
    <source>
        <dbReference type="EMBL" id="CAF4049464.1"/>
    </source>
</evidence>
<proteinExistence type="predicted"/>
<name>A0A813U107_9BILA</name>
<dbReference type="OrthoDB" id="10058755at2759"/>
<evidence type="ECO:0000313" key="3">
    <source>
        <dbReference type="Proteomes" id="UP000663891"/>
    </source>
</evidence>